<dbReference type="InterPro" id="IPR029016">
    <property type="entry name" value="GAF-like_dom_sf"/>
</dbReference>
<dbReference type="Gene3D" id="3.30.450.40">
    <property type="match status" value="1"/>
</dbReference>
<protein>
    <recommendedName>
        <fullName evidence="1">STAS domain-containing protein</fullName>
    </recommendedName>
</protein>
<dbReference type="Gene3D" id="3.30.750.24">
    <property type="entry name" value="STAS domain"/>
    <property type="match status" value="1"/>
</dbReference>
<dbReference type="Proteomes" id="UP000050509">
    <property type="component" value="Unassembled WGS sequence"/>
</dbReference>
<dbReference type="PANTHER" id="PTHR33745">
    <property type="entry name" value="RSBT ANTAGONIST PROTEIN RSBS-RELATED"/>
    <property type="match status" value="1"/>
</dbReference>
<organism evidence="2 3">
    <name type="scientific">Kouleothrix aurantiaca</name>
    <dbReference type="NCBI Taxonomy" id="186479"/>
    <lineage>
        <taxon>Bacteria</taxon>
        <taxon>Bacillati</taxon>
        <taxon>Chloroflexota</taxon>
        <taxon>Chloroflexia</taxon>
        <taxon>Chloroflexales</taxon>
        <taxon>Roseiflexineae</taxon>
        <taxon>Roseiflexaceae</taxon>
        <taxon>Kouleothrix</taxon>
    </lineage>
</organism>
<reference evidence="2 3" key="1">
    <citation type="submission" date="2015-09" db="EMBL/GenBank/DDBJ databases">
        <title>Draft genome sequence of Kouleothrix aurantiaca JCM 19913.</title>
        <authorList>
            <person name="Hemp J."/>
        </authorList>
    </citation>
    <scope>NUCLEOTIDE SEQUENCE [LARGE SCALE GENOMIC DNA]</scope>
    <source>
        <strain evidence="2 3">COM-B</strain>
    </source>
</reference>
<dbReference type="AlphaFoldDB" id="A0A0P9DG39"/>
<gene>
    <name evidence="2" type="ORF">SE17_16685</name>
</gene>
<accession>A0A0P9DG39</accession>
<dbReference type="SUPFAM" id="SSF55781">
    <property type="entry name" value="GAF domain-like"/>
    <property type="match status" value="1"/>
</dbReference>
<dbReference type="EMBL" id="LJCR01000612">
    <property type="protein sequence ID" value="KPV52239.1"/>
    <property type="molecule type" value="Genomic_DNA"/>
</dbReference>
<dbReference type="InterPro" id="IPR051932">
    <property type="entry name" value="Bact_StressResp_Reg"/>
</dbReference>
<keyword evidence="3" id="KW-1185">Reference proteome</keyword>
<proteinExistence type="predicted"/>
<comment type="caution">
    <text evidence="2">The sequence shown here is derived from an EMBL/GenBank/DDBJ whole genome shotgun (WGS) entry which is preliminary data.</text>
</comment>
<dbReference type="InterPro" id="IPR002645">
    <property type="entry name" value="STAS_dom"/>
</dbReference>
<dbReference type="PROSITE" id="PS50801">
    <property type="entry name" value="STAS"/>
    <property type="match status" value="1"/>
</dbReference>
<evidence type="ECO:0000313" key="2">
    <source>
        <dbReference type="EMBL" id="KPV52239.1"/>
    </source>
</evidence>
<dbReference type="SUPFAM" id="SSF52091">
    <property type="entry name" value="SpoIIaa-like"/>
    <property type="match status" value="1"/>
</dbReference>
<feature type="non-terminal residue" evidence="2">
    <location>
        <position position="261"/>
    </location>
</feature>
<evidence type="ECO:0000259" key="1">
    <source>
        <dbReference type="PROSITE" id="PS50801"/>
    </source>
</evidence>
<evidence type="ECO:0000313" key="3">
    <source>
        <dbReference type="Proteomes" id="UP000050509"/>
    </source>
</evidence>
<dbReference type="InterPro" id="IPR036513">
    <property type="entry name" value="STAS_dom_sf"/>
</dbReference>
<name>A0A0P9DG39_9CHLR</name>
<sequence>MDDHAMLHRRLDALESLVNIADALRPDIPESELYELSLQSFCSLAGYDAGTLWRYNGGAYICAARYSLDRQRAALPPDQVLSDTDAQNLLALGTAVGGMHWLAYPLPAPAPAMLRVPGAEGHTMLVPLAFTERIGIVVIESTEPAPDPLAIELLGRLGDRVAVALDTARVFQTRQETINDLQRLMETQRVLQETVLELSAPLLPLLPGVLVLPLIGSIDAARADRILQAELGAIMRDRAQVVLVDITGTSVVDTHIAMQLI</sequence>
<feature type="domain" description="STAS" evidence="1">
    <location>
        <begin position="199"/>
        <end position="261"/>
    </location>
</feature>